<name>A0A225VZ39_9STRA</name>
<evidence type="ECO:0000313" key="2">
    <source>
        <dbReference type="Proteomes" id="UP000198211"/>
    </source>
</evidence>
<comment type="caution">
    <text evidence="1">The sequence shown here is derived from an EMBL/GenBank/DDBJ whole genome shotgun (WGS) entry which is preliminary data.</text>
</comment>
<evidence type="ECO:0000313" key="1">
    <source>
        <dbReference type="EMBL" id="OWZ10057.1"/>
    </source>
</evidence>
<organism evidence="1 2">
    <name type="scientific">Phytophthora megakarya</name>
    <dbReference type="NCBI Taxonomy" id="4795"/>
    <lineage>
        <taxon>Eukaryota</taxon>
        <taxon>Sar</taxon>
        <taxon>Stramenopiles</taxon>
        <taxon>Oomycota</taxon>
        <taxon>Peronosporomycetes</taxon>
        <taxon>Peronosporales</taxon>
        <taxon>Peronosporaceae</taxon>
        <taxon>Phytophthora</taxon>
    </lineage>
</organism>
<dbReference type="EMBL" id="NBNE01002574">
    <property type="protein sequence ID" value="OWZ10057.1"/>
    <property type="molecule type" value="Genomic_DNA"/>
</dbReference>
<accession>A0A225VZ39</accession>
<dbReference type="AlphaFoldDB" id="A0A225VZ39"/>
<gene>
    <name evidence="1" type="ORF">PHMEG_00017148</name>
</gene>
<keyword evidence="2" id="KW-1185">Reference proteome</keyword>
<reference evidence="2" key="1">
    <citation type="submission" date="2017-03" db="EMBL/GenBank/DDBJ databases">
        <title>Phytopthora megakarya and P. palmivora, two closely related causual agents of cacao black pod achieved similar genome size and gene model numbers by different mechanisms.</title>
        <authorList>
            <person name="Ali S."/>
            <person name="Shao J."/>
            <person name="Larry D.J."/>
            <person name="Kronmiller B."/>
            <person name="Shen D."/>
            <person name="Strem M.D."/>
            <person name="Melnick R.L."/>
            <person name="Guiltinan M.J."/>
            <person name="Tyler B.M."/>
            <person name="Meinhardt L.W."/>
            <person name="Bailey B.A."/>
        </authorList>
    </citation>
    <scope>NUCLEOTIDE SEQUENCE [LARGE SCALE GENOMIC DNA]</scope>
    <source>
        <strain evidence="2">zdho120</strain>
    </source>
</reference>
<sequence>MAVGCQDVYSILPEVLTGGTNSVTYVQSTVQALFAELFNNGLMIWIDDLIDYDDSKAVRHDLARIDALTSLPVPETS</sequence>
<dbReference type="Proteomes" id="UP000198211">
    <property type="component" value="Unassembled WGS sequence"/>
</dbReference>
<protein>
    <submittedName>
        <fullName evidence="1">Uncharacterized protein</fullName>
    </submittedName>
</protein>
<proteinExistence type="predicted"/>